<name>A0ABR4EH19_9PEZI</name>
<keyword evidence="3" id="KW-1185">Reference proteome</keyword>
<dbReference type="Proteomes" id="UP001600888">
    <property type="component" value="Unassembled WGS sequence"/>
</dbReference>
<proteinExistence type="predicted"/>
<gene>
    <name evidence="2" type="ORF">FJTKL_11425</name>
</gene>
<feature type="region of interest" description="Disordered" evidence="1">
    <location>
        <begin position="1"/>
        <end position="57"/>
    </location>
</feature>
<comment type="caution">
    <text evidence="2">The sequence shown here is derived from an EMBL/GenBank/DDBJ whole genome shotgun (WGS) entry which is preliminary data.</text>
</comment>
<dbReference type="EMBL" id="JBAWTH010000055">
    <property type="protein sequence ID" value="KAL2281750.1"/>
    <property type="molecule type" value="Genomic_DNA"/>
</dbReference>
<sequence>MQNGDGQTGRISEGGGQSGSMQAQRIQRIRGNYEGETRELPSGQDWPRNHSGDSTLEERLPCHMIGIMQDYGHQIVSSRSPRKYIQILYPS</sequence>
<organism evidence="2 3">
    <name type="scientific">Diaporthe vaccinii</name>
    <dbReference type="NCBI Taxonomy" id="105482"/>
    <lineage>
        <taxon>Eukaryota</taxon>
        <taxon>Fungi</taxon>
        <taxon>Dikarya</taxon>
        <taxon>Ascomycota</taxon>
        <taxon>Pezizomycotina</taxon>
        <taxon>Sordariomycetes</taxon>
        <taxon>Sordariomycetidae</taxon>
        <taxon>Diaporthales</taxon>
        <taxon>Diaporthaceae</taxon>
        <taxon>Diaporthe</taxon>
        <taxon>Diaporthe eres species complex</taxon>
    </lineage>
</organism>
<feature type="compositionally biased region" description="Basic and acidic residues" evidence="1">
    <location>
        <begin position="47"/>
        <end position="57"/>
    </location>
</feature>
<reference evidence="2 3" key="1">
    <citation type="submission" date="2024-03" db="EMBL/GenBank/DDBJ databases">
        <title>A high-quality draft genome sequence of Diaporthe vaccinii, a causative agent of upright dieback and viscid rot disease in cranberry plants.</title>
        <authorList>
            <person name="Sarrasin M."/>
            <person name="Lang B.F."/>
            <person name="Burger G."/>
        </authorList>
    </citation>
    <scope>NUCLEOTIDE SEQUENCE [LARGE SCALE GENOMIC DNA]</scope>
    <source>
        <strain evidence="2 3">IS7</strain>
    </source>
</reference>
<accession>A0ABR4EH19</accession>
<evidence type="ECO:0000313" key="2">
    <source>
        <dbReference type="EMBL" id="KAL2281750.1"/>
    </source>
</evidence>
<evidence type="ECO:0000256" key="1">
    <source>
        <dbReference type="SAM" id="MobiDB-lite"/>
    </source>
</evidence>
<protein>
    <submittedName>
        <fullName evidence="2">Uncharacterized protein</fullName>
    </submittedName>
</protein>
<evidence type="ECO:0000313" key="3">
    <source>
        <dbReference type="Proteomes" id="UP001600888"/>
    </source>
</evidence>